<dbReference type="RefSeq" id="WP_377031803.1">
    <property type="nucleotide sequence ID" value="NZ_JBHOMY010000122.1"/>
</dbReference>
<dbReference type="SUPFAM" id="SSF53474">
    <property type="entry name" value="alpha/beta-Hydrolases"/>
    <property type="match status" value="1"/>
</dbReference>
<dbReference type="PANTHER" id="PTHR36513:SF1">
    <property type="entry name" value="TRANSMEMBRANE PROTEIN"/>
    <property type="match status" value="1"/>
</dbReference>
<protein>
    <submittedName>
        <fullName evidence="1">Alpha/beta hydrolase</fullName>
    </submittedName>
</protein>
<gene>
    <name evidence="1" type="ORF">ACETIH_28545</name>
</gene>
<organism evidence="1 2">
    <name type="scientific">Microvirga arabica</name>
    <dbReference type="NCBI Taxonomy" id="1128671"/>
    <lineage>
        <taxon>Bacteria</taxon>
        <taxon>Pseudomonadati</taxon>
        <taxon>Pseudomonadota</taxon>
        <taxon>Alphaproteobacteria</taxon>
        <taxon>Hyphomicrobiales</taxon>
        <taxon>Methylobacteriaceae</taxon>
        <taxon>Microvirga</taxon>
    </lineage>
</organism>
<dbReference type="Gene3D" id="3.40.50.1820">
    <property type="entry name" value="alpha/beta hydrolase"/>
    <property type="match status" value="1"/>
</dbReference>
<sequence>MLNTDSETSTAATGIVDFAKSQQHREVRRKRKRYGLVLLPGFASTFRIAMSRAAQIAYAYDANEVFCFSWPANGRVNIPDYLLDQEDAKASAPAIADALSQLFAFLLSTDAANRPTLNIVAHSMGTFALRHALQIIESKDASLMAKTLFDRVLLMASDENYQALGLKEELEPLVRLAQTVTVYWARDDIPLWLSQQINRQARLGNYGPYRLADLPSTVTSIDCSAWSETKGDPGGEKHWGHQYYRLSAPVINDVKQVLEGKAPNEIEPRLPNYDAPGQSWIIPRDLDSGREIVEMVRRYRQTLSNAAVQI</sequence>
<evidence type="ECO:0000313" key="1">
    <source>
        <dbReference type="EMBL" id="MFC1460591.1"/>
    </source>
</evidence>
<dbReference type="GO" id="GO:0016787">
    <property type="term" value="F:hydrolase activity"/>
    <property type="evidence" value="ECO:0007669"/>
    <property type="project" value="UniProtKB-KW"/>
</dbReference>
<evidence type="ECO:0000313" key="2">
    <source>
        <dbReference type="Proteomes" id="UP001593940"/>
    </source>
</evidence>
<dbReference type="PANTHER" id="PTHR36513">
    <property type="entry name" value="ABC TRANSMEMBRANE TYPE-1 DOMAIN-CONTAINING PROTEIN"/>
    <property type="match status" value="1"/>
</dbReference>
<comment type="caution">
    <text evidence="1">The sequence shown here is derived from an EMBL/GenBank/DDBJ whole genome shotgun (WGS) entry which is preliminary data.</text>
</comment>
<dbReference type="Pfam" id="PF05990">
    <property type="entry name" value="DUF900"/>
    <property type="match status" value="1"/>
</dbReference>
<dbReference type="EMBL" id="JBHOMY010000122">
    <property type="protein sequence ID" value="MFC1460591.1"/>
    <property type="molecule type" value="Genomic_DNA"/>
</dbReference>
<dbReference type="InterPro" id="IPR010297">
    <property type="entry name" value="DUF900_hydrolase"/>
</dbReference>
<keyword evidence="1" id="KW-0378">Hydrolase</keyword>
<proteinExistence type="predicted"/>
<keyword evidence="2" id="KW-1185">Reference proteome</keyword>
<dbReference type="InterPro" id="IPR029058">
    <property type="entry name" value="AB_hydrolase_fold"/>
</dbReference>
<name>A0ABV6YHC5_9HYPH</name>
<accession>A0ABV6YHC5</accession>
<dbReference type="Proteomes" id="UP001593940">
    <property type="component" value="Unassembled WGS sequence"/>
</dbReference>
<reference evidence="1 2" key="1">
    <citation type="submission" date="2024-09" db="EMBL/GenBank/DDBJ databases">
        <title>Nodulacao em especies de Leguminosae Basais da Amazonia e Caracterizacao dos Rizobios e Bacterias Associadas aos Nodulos.</title>
        <authorList>
            <person name="Jambeiro I.C.A."/>
            <person name="Lopes I.S."/>
            <person name="Aguiar E.R.G.R."/>
            <person name="Santos A.F.J."/>
            <person name="Dos Santos J.M.F."/>
            <person name="Gross E."/>
        </authorList>
    </citation>
    <scope>NUCLEOTIDE SEQUENCE [LARGE SCALE GENOMIC DNA]</scope>
    <source>
        <strain evidence="1 2">BRUESC1165</strain>
    </source>
</reference>